<evidence type="ECO:0000256" key="3">
    <source>
        <dbReference type="ARBA" id="ARBA00023163"/>
    </source>
</evidence>
<keyword evidence="1" id="KW-0805">Transcription regulation</keyword>
<dbReference type="SUPFAM" id="SSF46689">
    <property type="entry name" value="Homeodomain-like"/>
    <property type="match status" value="2"/>
</dbReference>
<dbReference type="InterPro" id="IPR009057">
    <property type="entry name" value="Homeodomain-like_sf"/>
</dbReference>
<organism evidence="5 6">
    <name type="scientific">Paenibacillus helianthi</name>
    <dbReference type="NCBI Taxonomy" id="1349432"/>
    <lineage>
        <taxon>Bacteria</taxon>
        <taxon>Bacillati</taxon>
        <taxon>Bacillota</taxon>
        <taxon>Bacilli</taxon>
        <taxon>Bacillales</taxon>
        <taxon>Paenibacillaceae</taxon>
        <taxon>Paenibacillus</taxon>
    </lineage>
</organism>
<dbReference type="Gene3D" id="2.60.120.280">
    <property type="entry name" value="Regulatory protein AraC"/>
    <property type="match status" value="1"/>
</dbReference>
<dbReference type="Proteomes" id="UP000186058">
    <property type="component" value="Unassembled WGS sequence"/>
</dbReference>
<dbReference type="PANTHER" id="PTHR43280:SF2">
    <property type="entry name" value="HTH-TYPE TRANSCRIPTIONAL REGULATOR EXSA"/>
    <property type="match status" value="1"/>
</dbReference>
<keyword evidence="2" id="KW-0238">DNA-binding</keyword>
<keyword evidence="6" id="KW-1185">Reference proteome</keyword>
<dbReference type="Pfam" id="PF12833">
    <property type="entry name" value="HTH_18"/>
    <property type="match status" value="1"/>
</dbReference>
<evidence type="ECO:0000256" key="2">
    <source>
        <dbReference type="ARBA" id="ARBA00023125"/>
    </source>
</evidence>
<reference evidence="5 6" key="1">
    <citation type="submission" date="2016-03" db="EMBL/GenBank/DDBJ databases">
        <authorList>
            <person name="Sant'Anna F.H."/>
            <person name="Ambrosini A."/>
            <person name="Souza R."/>
            <person name="Bach E."/>
            <person name="Fernandes G."/>
            <person name="Balsanelli E."/>
            <person name="Baura V.A."/>
            <person name="Souza E.M."/>
            <person name="Passaglia L."/>
        </authorList>
    </citation>
    <scope>NUCLEOTIDE SEQUENCE [LARGE SCALE GENOMIC DNA]</scope>
    <source>
        <strain evidence="5 6">P26E</strain>
    </source>
</reference>
<gene>
    <name evidence="5" type="ORF">A3844_00670</name>
</gene>
<dbReference type="PRINTS" id="PR00032">
    <property type="entry name" value="HTHARAC"/>
</dbReference>
<dbReference type="InterPro" id="IPR020449">
    <property type="entry name" value="Tscrpt_reg_AraC-type_HTH"/>
</dbReference>
<protein>
    <recommendedName>
        <fullName evidence="4">HTH araC/xylS-type domain-containing protein</fullName>
    </recommendedName>
</protein>
<dbReference type="PROSITE" id="PS01124">
    <property type="entry name" value="HTH_ARAC_FAMILY_2"/>
    <property type="match status" value="1"/>
</dbReference>
<dbReference type="Gene3D" id="1.10.10.60">
    <property type="entry name" value="Homeodomain-like"/>
    <property type="match status" value="2"/>
</dbReference>
<evidence type="ECO:0000256" key="1">
    <source>
        <dbReference type="ARBA" id="ARBA00023015"/>
    </source>
</evidence>
<dbReference type="EMBL" id="LVWI01000001">
    <property type="protein sequence ID" value="OKP91673.1"/>
    <property type="molecule type" value="Genomic_DNA"/>
</dbReference>
<dbReference type="SMART" id="SM00342">
    <property type="entry name" value="HTH_ARAC"/>
    <property type="match status" value="1"/>
</dbReference>
<dbReference type="PANTHER" id="PTHR43280">
    <property type="entry name" value="ARAC-FAMILY TRANSCRIPTIONAL REGULATOR"/>
    <property type="match status" value="1"/>
</dbReference>
<accession>A0ABX3ETY5</accession>
<evidence type="ECO:0000313" key="5">
    <source>
        <dbReference type="EMBL" id="OKP91673.1"/>
    </source>
</evidence>
<dbReference type="InterPro" id="IPR037923">
    <property type="entry name" value="HTH-like"/>
</dbReference>
<dbReference type="InterPro" id="IPR003313">
    <property type="entry name" value="AraC-bd"/>
</dbReference>
<name>A0ABX3ETY5_9BACL</name>
<proteinExistence type="predicted"/>
<evidence type="ECO:0000259" key="4">
    <source>
        <dbReference type="PROSITE" id="PS01124"/>
    </source>
</evidence>
<dbReference type="InterPro" id="IPR018060">
    <property type="entry name" value="HTH_AraC"/>
</dbReference>
<sequence>MNKQWVLPAPAYMHYVCYPEFIGHYSDFPQHAERRSEGLLNSYNLHLVFAGEGYVFQEGERIPMGRGRGFLFPKGAYQQYGADPNHPWEVRWIHFGTSIPLPLLEEVDQSRGYFFTFDPDAGLIPVFEEMYRLSESFETSCEPRFSALLYEILITLLQNSEPLHGSVPLEIRHSIRRTADMIRRECERPWTLETMAKLAGYSSYHFLRLFRSIMGKTPNRYLTECRLARAKLLLASTSLSISHVALESGFRQSSYFIKVFKQVEGIPPNQYRRAFSS</sequence>
<dbReference type="SUPFAM" id="SSF51215">
    <property type="entry name" value="Regulatory protein AraC"/>
    <property type="match status" value="1"/>
</dbReference>
<comment type="caution">
    <text evidence="5">The sequence shown here is derived from an EMBL/GenBank/DDBJ whole genome shotgun (WGS) entry which is preliminary data.</text>
</comment>
<evidence type="ECO:0000313" key="6">
    <source>
        <dbReference type="Proteomes" id="UP000186058"/>
    </source>
</evidence>
<dbReference type="RefSeq" id="WP_074106290.1">
    <property type="nucleotide sequence ID" value="NZ_LVWI01000001.1"/>
</dbReference>
<dbReference type="Pfam" id="PF02311">
    <property type="entry name" value="AraC_binding"/>
    <property type="match status" value="1"/>
</dbReference>
<keyword evidence="3" id="KW-0804">Transcription</keyword>
<feature type="domain" description="HTH araC/xylS-type" evidence="4">
    <location>
        <begin position="176"/>
        <end position="274"/>
    </location>
</feature>